<gene>
    <name evidence="3" type="primary">SLX1</name>
    <name evidence="3" type="ORF">TSPGSL018_29316</name>
</gene>
<dbReference type="Gene3D" id="3.40.1440.10">
    <property type="entry name" value="GIY-YIG endonuclease"/>
    <property type="match status" value="1"/>
</dbReference>
<dbReference type="PANTHER" id="PTHR20208">
    <property type="entry name" value="STRUCTURE-SPECIFIC ENDONUCLEASE SUBUNIT SLX1"/>
    <property type="match status" value="1"/>
</dbReference>
<evidence type="ECO:0000256" key="1">
    <source>
        <dbReference type="SAM" id="MobiDB-lite"/>
    </source>
</evidence>
<feature type="compositionally biased region" description="Pro residues" evidence="1">
    <location>
        <begin position="184"/>
        <end position="194"/>
    </location>
</feature>
<keyword evidence="3" id="KW-0255">Endonuclease</keyword>
<protein>
    <submittedName>
        <fullName evidence="3">Structure-specific endonuclease subunit SLX1</fullName>
    </submittedName>
</protein>
<proteinExistence type="predicted"/>
<dbReference type="AlphaFoldDB" id="A0A061RRT5"/>
<dbReference type="GO" id="GO:0004519">
    <property type="term" value="F:endonuclease activity"/>
    <property type="evidence" value="ECO:0007669"/>
    <property type="project" value="UniProtKB-KW"/>
</dbReference>
<dbReference type="InterPro" id="IPR035901">
    <property type="entry name" value="GIY-YIG_endonuc_sf"/>
</dbReference>
<evidence type="ECO:0000259" key="2">
    <source>
        <dbReference type="PROSITE" id="PS50164"/>
    </source>
</evidence>
<dbReference type="InterPro" id="IPR050381">
    <property type="entry name" value="SLX1_endonuclease"/>
</dbReference>
<feature type="domain" description="GIY-YIG" evidence="2">
    <location>
        <begin position="44"/>
        <end position="128"/>
    </location>
</feature>
<dbReference type="InterPro" id="IPR000305">
    <property type="entry name" value="GIY-YIG_endonuc"/>
</dbReference>
<keyword evidence="3" id="KW-0378">Hydrolase</keyword>
<accession>A0A061RRT5</accession>
<feature type="compositionally biased region" description="Basic and acidic residues" evidence="1">
    <location>
        <begin position="23"/>
        <end position="36"/>
    </location>
</feature>
<feature type="region of interest" description="Disordered" evidence="1">
    <location>
        <begin position="172"/>
        <end position="205"/>
    </location>
</feature>
<dbReference type="EMBL" id="GBEZ01012645">
    <property type="protein sequence ID" value="JAC73261.1"/>
    <property type="molecule type" value="Transcribed_RNA"/>
</dbReference>
<feature type="compositionally biased region" description="Low complexity" evidence="1">
    <location>
        <begin position="195"/>
        <end position="205"/>
    </location>
</feature>
<dbReference type="Pfam" id="PF01541">
    <property type="entry name" value="GIY-YIG"/>
    <property type="match status" value="1"/>
</dbReference>
<name>A0A061RRT5_9CHLO</name>
<dbReference type="PROSITE" id="PS50164">
    <property type="entry name" value="GIY_YIG"/>
    <property type="match status" value="1"/>
</dbReference>
<evidence type="ECO:0000313" key="3">
    <source>
        <dbReference type="EMBL" id="JAC73261.1"/>
    </source>
</evidence>
<feature type="region of interest" description="Disordered" evidence="1">
    <location>
        <begin position="11"/>
        <end position="36"/>
    </location>
</feature>
<sequence>MRTVFTAAALRASAAPRRRPAPPRREPGAAAECRGEEAAPAPASALAVYVLRSRAEGSAATYCGVTRDLRRRLEQHNGERKGGAKATAMNRPWEYLCVLEGFPCDRAARQCEWAMKHGGGGRAASYRGPEGRLRRLRDLLAAGGSWTKAGVPLSRHAGLRVLVHPDFLLGRRRPRGPIASGRPPRTPLAPPSLLPAPWHAAGPLG</sequence>
<organism evidence="3">
    <name type="scientific">Tetraselmis sp. GSL018</name>
    <dbReference type="NCBI Taxonomy" id="582737"/>
    <lineage>
        <taxon>Eukaryota</taxon>
        <taxon>Viridiplantae</taxon>
        <taxon>Chlorophyta</taxon>
        <taxon>core chlorophytes</taxon>
        <taxon>Chlorodendrophyceae</taxon>
        <taxon>Chlorodendrales</taxon>
        <taxon>Chlorodendraceae</taxon>
        <taxon>Tetraselmis</taxon>
    </lineage>
</organism>
<dbReference type="PANTHER" id="PTHR20208:SF13">
    <property type="entry name" value="STRUCTURE-SPECIFIC ENDONUCLEASE SUBUNIT SLX1"/>
    <property type="match status" value="1"/>
</dbReference>
<reference evidence="3" key="1">
    <citation type="submission" date="2014-05" db="EMBL/GenBank/DDBJ databases">
        <title>The transcriptome of the halophilic microalga Tetraselmis sp. GSL018 isolated from the Great Salt Lake, Utah.</title>
        <authorList>
            <person name="Jinkerson R.E."/>
            <person name="D'Adamo S."/>
            <person name="Posewitz M.C."/>
        </authorList>
    </citation>
    <scope>NUCLEOTIDE SEQUENCE</scope>
    <source>
        <strain evidence="3">GSL018</strain>
    </source>
</reference>
<keyword evidence="3" id="KW-0540">Nuclease</keyword>